<dbReference type="EMBL" id="REGN01008826">
    <property type="protein sequence ID" value="RNA02591.1"/>
    <property type="molecule type" value="Genomic_DNA"/>
</dbReference>
<accession>A0A3M7PV22</accession>
<organism evidence="1 2">
    <name type="scientific">Brachionus plicatilis</name>
    <name type="common">Marine rotifer</name>
    <name type="synonym">Brachionus muelleri</name>
    <dbReference type="NCBI Taxonomy" id="10195"/>
    <lineage>
        <taxon>Eukaryota</taxon>
        <taxon>Metazoa</taxon>
        <taxon>Spiralia</taxon>
        <taxon>Gnathifera</taxon>
        <taxon>Rotifera</taxon>
        <taxon>Eurotatoria</taxon>
        <taxon>Monogononta</taxon>
        <taxon>Pseudotrocha</taxon>
        <taxon>Ploima</taxon>
        <taxon>Brachionidae</taxon>
        <taxon>Brachionus</taxon>
    </lineage>
</organism>
<reference evidence="1 2" key="1">
    <citation type="journal article" date="2018" name="Sci. Rep.">
        <title>Genomic signatures of local adaptation to the degree of environmental predictability in rotifers.</title>
        <authorList>
            <person name="Franch-Gras L."/>
            <person name="Hahn C."/>
            <person name="Garcia-Roger E.M."/>
            <person name="Carmona M.J."/>
            <person name="Serra M."/>
            <person name="Gomez A."/>
        </authorList>
    </citation>
    <scope>NUCLEOTIDE SEQUENCE [LARGE SCALE GENOMIC DNA]</scope>
    <source>
        <strain evidence="1">HYR1</strain>
    </source>
</reference>
<proteinExistence type="predicted"/>
<evidence type="ECO:0000313" key="2">
    <source>
        <dbReference type="Proteomes" id="UP000276133"/>
    </source>
</evidence>
<keyword evidence="2" id="KW-1185">Reference proteome</keyword>
<dbReference type="AlphaFoldDB" id="A0A3M7PV22"/>
<name>A0A3M7PV22_BRAPC</name>
<protein>
    <submittedName>
        <fullName evidence="1">Uncharacterized protein</fullName>
    </submittedName>
</protein>
<dbReference type="Proteomes" id="UP000276133">
    <property type="component" value="Unassembled WGS sequence"/>
</dbReference>
<sequence length="67" mass="7530">YLIIIISEPNSLIQGFDPDPIILSHSLTQKDIKEFLVLNSSSLSIHGKVKNKANDLKKLKKLLSWGE</sequence>
<feature type="non-terminal residue" evidence="1">
    <location>
        <position position="1"/>
    </location>
</feature>
<evidence type="ECO:0000313" key="1">
    <source>
        <dbReference type="EMBL" id="RNA02591.1"/>
    </source>
</evidence>
<comment type="caution">
    <text evidence="1">The sequence shown here is derived from an EMBL/GenBank/DDBJ whole genome shotgun (WGS) entry which is preliminary data.</text>
</comment>
<gene>
    <name evidence="1" type="ORF">BpHYR1_004755</name>
</gene>